<gene>
    <name evidence="4" type="ORF">BGI32_07130</name>
</gene>
<feature type="transmembrane region" description="Helical" evidence="3">
    <location>
        <begin position="77"/>
        <end position="98"/>
    </location>
</feature>
<evidence type="ECO:0000313" key="4">
    <source>
        <dbReference type="EMBL" id="PIT14598.1"/>
    </source>
</evidence>
<dbReference type="Gene3D" id="1.10.1760.20">
    <property type="match status" value="1"/>
</dbReference>
<dbReference type="Pfam" id="PF02632">
    <property type="entry name" value="BioY"/>
    <property type="match status" value="1"/>
</dbReference>
<keyword evidence="2 3" id="KW-0472">Membrane</keyword>
<keyword evidence="2" id="KW-0813">Transport</keyword>
<proteinExistence type="inferred from homology"/>
<accession>A0A2N9WTD5</accession>
<organism evidence="4 5">
    <name type="scientific">Snodgrassella alvi</name>
    <dbReference type="NCBI Taxonomy" id="1196083"/>
    <lineage>
        <taxon>Bacteria</taxon>
        <taxon>Pseudomonadati</taxon>
        <taxon>Pseudomonadota</taxon>
        <taxon>Betaproteobacteria</taxon>
        <taxon>Neisseriales</taxon>
        <taxon>Neisseriaceae</taxon>
        <taxon>Snodgrassella</taxon>
    </lineage>
</organism>
<evidence type="ECO:0000313" key="5">
    <source>
        <dbReference type="Proteomes" id="UP000231293"/>
    </source>
</evidence>
<evidence type="ECO:0000256" key="2">
    <source>
        <dbReference type="PIRNR" id="PIRNR016661"/>
    </source>
</evidence>
<dbReference type="Proteomes" id="UP000231293">
    <property type="component" value="Unassembled WGS sequence"/>
</dbReference>
<reference evidence="4 5" key="1">
    <citation type="journal article" date="2017" name="MBio">
        <title>Type VI secretion-mediated competition in the bee gut microbiome.</title>
        <authorList>
            <person name="Steele M.I."/>
            <person name="Kwong W.K."/>
            <person name="Powell J.E."/>
            <person name="Whiteley M."/>
            <person name="Moran N.A."/>
        </authorList>
    </citation>
    <scope>NUCLEOTIDE SEQUENCE [LARGE SCALE GENOMIC DNA]</scope>
    <source>
        <strain evidence="4 5">App2-2</strain>
    </source>
</reference>
<dbReference type="EMBL" id="MDVB01000083">
    <property type="protein sequence ID" value="PIT14598.1"/>
    <property type="molecule type" value="Genomic_DNA"/>
</dbReference>
<protein>
    <recommendedName>
        <fullName evidence="2">Biotin transporter</fullName>
    </recommendedName>
</protein>
<dbReference type="PIRSF" id="PIRSF016661">
    <property type="entry name" value="BioY"/>
    <property type="match status" value="1"/>
</dbReference>
<dbReference type="GO" id="GO:0015225">
    <property type="term" value="F:biotin transmembrane transporter activity"/>
    <property type="evidence" value="ECO:0007669"/>
    <property type="project" value="UniProtKB-UniRule"/>
</dbReference>
<evidence type="ECO:0000256" key="1">
    <source>
        <dbReference type="ARBA" id="ARBA00010692"/>
    </source>
</evidence>
<dbReference type="GO" id="GO:0005886">
    <property type="term" value="C:plasma membrane"/>
    <property type="evidence" value="ECO:0007669"/>
    <property type="project" value="UniProtKB-SubCell"/>
</dbReference>
<evidence type="ECO:0000256" key="3">
    <source>
        <dbReference type="SAM" id="Phobius"/>
    </source>
</evidence>
<keyword evidence="2" id="KW-1003">Cell membrane</keyword>
<keyword evidence="3" id="KW-0812">Transmembrane</keyword>
<dbReference type="PANTHER" id="PTHR34295">
    <property type="entry name" value="BIOTIN TRANSPORTER BIOY"/>
    <property type="match status" value="1"/>
</dbReference>
<feature type="transmembrane region" description="Helical" evidence="3">
    <location>
        <begin position="104"/>
        <end position="120"/>
    </location>
</feature>
<name>A0A2N9WTD5_9NEIS</name>
<feature type="transmembrane region" description="Helical" evidence="3">
    <location>
        <begin position="132"/>
        <end position="154"/>
    </location>
</feature>
<sequence>MNSTLSRTFQPYLLQYCSLVQWQRKLLATTAAALIMALSANISIPLQPVPLSLQSLAVLLIGAGLGRRLAVLAMLEYLILGACGLPFFAGGHGGINVLTSASAGYLYGFVVSAYIAGIAAERGYDRHFLSGLCAFALAHQIIFVFGVVYLALYLHTDIYQALQLGYLPFAGFDLLKFFIATVTMLGLWHRPDQKRH</sequence>
<comment type="similarity">
    <text evidence="1 2">Belongs to the BioY family.</text>
</comment>
<dbReference type="AlphaFoldDB" id="A0A2N9WTD5"/>
<dbReference type="PANTHER" id="PTHR34295:SF1">
    <property type="entry name" value="BIOTIN TRANSPORTER BIOY"/>
    <property type="match status" value="1"/>
</dbReference>
<dbReference type="InterPro" id="IPR003784">
    <property type="entry name" value="BioY"/>
</dbReference>
<keyword evidence="3" id="KW-1133">Transmembrane helix</keyword>
<comment type="subcellular location">
    <subcellularLocation>
        <location evidence="2">Cell membrane</location>
        <topology evidence="2">Multi-pass membrane protein</topology>
    </subcellularLocation>
</comment>
<dbReference type="RefSeq" id="WP_100091457.1">
    <property type="nucleotide sequence ID" value="NZ_MDVB01000083.1"/>
</dbReference>
<comment type="caution">
    <text evidence="4">The sequence shown here is derived from an EMBL/GenBank/DDBJ whole genome shotgun (WGS) entry which is preliminary data.</text>
</comment>
<feature type="transmembrane region" description="Helical" evidence="3">
    <location>
        <begin position="166"/>
        <end position="188"/>
    </location>
</feature>